<protein>
    <recommendedName>
        <fullName evidence="4">Lipoprotein signal peptidase</fullName>
    </recommendedName>
</protein>
<feature type="transmembrane region" description="Helical" evidence="1">
    <location>
        <begin position="106"/>
        <end position="125"/>
    </location>
</feature>
<name>A0ABS0AXF4_9BACT</name>
<comment type="caution">
    <text evidence="2">The sequence shown here is derived from an EMBL/GenBank/DDBJ whole genome shotgun (WGS) entry which is preliminary data.</text>
</comment>
<organism evidence="2 3">
    <name type="scientific">Candidatus Neptunichlamydia vexilliferae</name>
    <dbReference type="NCBI Taxonomy" id="1651774"/>
    <lineage>
        <taxon>Bacteria</taxon>
        <taxon>Pseudomonadati</taxon>
        <taxon>Chlamydiota</taxon>
        <taxon>Chlamydiia</taxon>
        <taxon>Parachlamydiales</taxon>
        <taxon>Simkaniaceae</taxon>
        <taxon>Candidatus Neptunichlamydia</taxon>
    </lineage>
</organism>
<sequence>MFMLTPFCRSMFIGGIIAFIWSCFSWMVLPWHSQAYQAFENESAVAKVIVENVKESGIYGIPNMSNCEKPITKEEKHAQEEAWKKGPIIFTTVNLEGVSSGMVKEILSHLITTLIGSGIISFLLIYMAKPLEYWHKVLFVTFIGLAGAILNQIPLWIWHSFSAGFVTLDIIDQVVAWFLAGTAMAFSLRKLKN</sequence>
<proteinExistence type="predicted"/>
<dbReference type="Proteomes" id="UP001194714">
    <property type="component" value="Unassembled WGS sequence"/>
</dbReference>
<keyword evidence="3" id="KW-1185">Reference proteome</keyword>
<evidence type="ECO:0000313" key="2">
    <source>
        <dbReference type="EMBL" id="MBF5058650.1"/>
    </source>
</evidence>
<accession>A0ABS0AXF4</accession>
<evidence type="ECO:0008006" key="4">
    <source>
        <dbReference type="Google" id="ProtNLM"/>
    </source>
</evidence>
<feature type="transmembrane region" description="Helical" evidence="1">
    <location>
        <begin position="170"/>
        <end position="188"/>
    </location>
</feature>
<evidence type="ECO:0000256" key="1">
    <source>
        <dbReference type="SAM" id="Phobius"/>
    </source>
</evidence>
<feature type="transmembrane region" description="Helical" evidence="1">
    <location>
        <begin position="137"/>
        <end position="158"/>
    </location>
</feature>
<feature type="transmembrane region" description="Helical" evidence="1">
    <location>
        <begin position="12"/>
        <end position="29"/>
    </location>
</feature>
<dbReference type="EMBL" id="JAAEJV010000002">
    <property type="protein sequence ID" value="MBF5058650.1"/>
    <property type="molecule type" value="Genomic_DNA"/>
</dbReference>
<keyword evidence="1" id="KW-1133">Transmembrane helix</keyword>
<keyword evidence="1" id="KW-0812">Transmembrane</keyword>
<gene>
    <name evidence="2" type="ORF">NEPTK9_000147</name>
</gene>
<keyword evidence="1" id="KW-0472">Membrane</keyword>
<evidence type="ECO:0000313" key="3">
    <source>
        <dbReference type="Proteomes" id="UP001194714"/>
    </source>
</evidence>
<reference evidence="2 3" key="1">
    <citation type="submission" date="2020-01" db="EMBL/GenBank/DDBJ databases">
        <title>Draft genome sequence of Cand. Neptunochlamydia vexilliferae K9.</title>
        <authorList>
            <person name="Schulz F."/>
            <person name="Koestlbacher S."/>
            <person name="Wascher F."/>
            <person name="Pizzetti I."/>
            <person name="Horn M."/>
        </authorList>
    </citation>
    <scope>NUCLEOTIDE SEQUENCE [LARGE SCALE GENOMIC DNA]</scope>
    <source>
        <strain evidence="2 3">K9</strain>
    </source>
</reference>